<dbReference type="Proteomes" id="UP001215280">
    <property type="component" value="Unassembled WGS sequence"/>
</dbReference>
<name>A0AAD7IFB9_9AGAR</name>
<evidence type="ECO:0000313" key="3">
    <source>
        <dbReference type="Proteomes" id="UP001215280"/>
    </source>
</evidence>
<dbReference type="InterPro" id="IPR056681">
    <property type="entry name" value="DUF7779"/>
</dbReference>
<gene>
    <name evidence="2" type="ORF">DFH07DRAFT_981228</name>
</gene>
<protein>
    <recommendedName>
        <fullName evidence="1">DUF7779 domain-containing protein</fullName>
    </recommendedName>
</protein>
<accession>A0AAD7IFB9</accession>
<proteinExistence type="predicted"/>
<dbReference type="Pfam" id="PF25000">
    <property type="entry name" value="DUF7779"/>
    <property type="match status" value="1"/>
</dbReference>
<organism evidence="2 3">
    <name type="scientific">Mycena maculata</name>
    <dbReference type="NCBI Taxonomy" id="230809"/>
    <lineage>
        <taxon>Eukaryota</taxon>
        <taxon>Fungi</taxon>
        <taxon>Dikarya</taxon>
        <taxon>Basidiomycota</taxon>
        <taxon>Agaricomycotina</taxon>
        <taxon>Agaricomycetes</taxon>
        <taxon>Agaricomycetidae</taxon>
        <taxon>Agaricales</taxon>
        <taxon>Marasmiineae</taxon>
        <taxon>Mycenaceae</taxon>
        <taxon>Mycena</taxon>
    </lineage>
</organism>
<sequence>MEEVYAIELLLRASRYETTPENMQVARNIVQILHNFPLAVVQAGAFIYKHQCLTHYLDMYKTNKTRLLKERTVQTHGDYAWTVYTTWQISFNHLTKPAARLLQLCSFLHHESITESMFSNAAICDRTAMGELLTAEDVNDAQEFLAKFMTPSGIWDQFSFTEVTTELRGYSLIELDLQEETYFIHPLVQDWTQSSLTDGHHDWMCIVAIIGMSVPWGDQLEDYQFRIQLLPHVDSLLSNPMAKKSALKFQLTFGCLYQVGGHPVEAKAHLPNLTFKVDLNQVEVESRV</sequence>
<dbReference type="EMBL" id="JARJLG010000121">
    <property type="protein sequence ID" value="KAJ7741802.1"/>
    <property type="molecule type" value="Genomic_DNA"/>
</dbReference>
<feature type="domain" description="DUF7779" evidence="1">
    <location>
        <begin position="90"/>
        <end position="198"/>
    </location>
</feature>
<reference evidence="2" key="1">
    <citation type="submission" date="2023-03" db="EMBL/GenBank/DDBJ databases">
        <title>Massive genome expansion in bonnet fungi (Mycena s.s.) driven by repeated elements and novel gene families across ecological guilds.</title>
        <authorList>
            <consortium name="Lawrence Berkeley National Laboratory"/>
            <person name="Harder C.B."/>
            <person name="Miyauchi S."/>
            <person name="Viragh M."/>
            <person name="Kuo A."/>
            <person name="Thoen E."/>
            <person name="Andreopoulos B."/>
            <person name="Lu D."/>
            <person name="Skrede I."/>
            <person name="Drula E."/>
            <person name="Henrissat B."/>
            <person name="Morin E."/>
            <person name="Kohler A."/>
            <person name="Barry K."/>
            <person name="LaButti K."/>
            <person name="Morin E."/>
            <person name="Salamov A."/>
            <person name="Lipzen A."/>
            <person name="Mereny Z."/>
            <person name="Hegedus B."/>
            <person name="Baldrian P."/>
            <person name="Stursova M."/>
            <person name="Weitz H."/>
            <person name="Taylor A."/>
            <person name="Grigoriev I.V."/>
            <person name="Nagy L.G."/>
            <person name="Martin F."/>
            <person name="Kauserud H."/>
        </authorList>
    </citation>
    <scope>NUCLEOTIDE SEQUENCE</scope>
    <source>
        <strain evidence="2">CBHHK188m</strain>
    </source>
</reference>
<keyword evidence="3" id="KW-1185">Reference proteome</keyword>
<dbReference type="AlphaFoldDB" id="A0AAD7IFB9"/>
<evidence type="ECO:0000313" key="2">
    <source>
        <dbReference type="EMBL" id="KAJ7741802.1"/>
    </source>
</evidence>
<evidence type="ECO:0000259" key="1">
    <source>
        <dbReference type="Pfam" id="PF25000"/>
    </source>
</evidence>
<comment type="caution">
    <text evidence="2">The sequence shown here is derived from an EMBL/GenBank/DDBJ whole genome shotgun (WGS) entry which is preliminary data.</text>
</comment>